<dbReference type="AlphaFoldDB" id="A0A1F4XKX1"/>
<keyword evidence="4 5" id="KW-0720">Serine protease</keyword>
<dbReference type="STRING" id="1817814.A2V81_02050"/>
<dbReference type="FunFam" id="2.30.42.10:FF:000063">
    <property type="entry name" value="Peptidase, S41 family"/>
    <property type="match status" value="1"/>
</dbReference>
<dbReference type="GO" id="GO:0004175">
    <property type="term" value="F:endopeptidase activity"/>
    <property type="evidence" value="ECO:0007669"/>
    <property type="project" value="TreeGrafter"/>
</dbReference>
<feature type="domain" description="PDZ" evidence="6">
    <location>
        <begin position="107"/>
        <end position="175"/>
    </location>
</feature>
<dbReference type="InterPro" id="IPR001478">
    <property type="entry name" value="PDZ"/>
</dbReference>
<evidence type="ECO:0000259" key="6">
    <source>
        <dbReference type="PROSITE" id="PS50106"/>
    </source>
</evidence>
<dbReference type="GO" id="GO:0008236">
    <property type="term" value="F:serine-type peptidase activity"/>
    <property type="evidence" value="ECO:0007669"/>
    <property type="project" value="UniProtKB-KW"/>
</dbReference>
<accession>A0A1F4XKX1</accession>
<keyword evidence="2 5" id="KW-0645">Protease</keyword>
<dbReference type="GO" id="GO:0007165">
    <property type="term" value="P:signal transduction"/>
    <property type="evidence" value="ECO:0007669"/>
    <property type="project" value="TreeGrafter"/>
</dbReference>
<evidence type="ECO:0000256" key="2">
    <source>
        <dbReference type="ARBA" id="ARBA00022670"/>
    </source>
</evidence>
<keyword evidence="3 5" id="KW-0378">Hydrolase</keyword>
<dbReference type="SMART" id="SM00245">
    <property type="entry name" value="TSPc"/>
    <property type="match status" value="1"/>
</dbReference>
<evidence type="ECO:0000256" key="3">
    <source>
        <dbReference type="ARBA" id="ARBA00022801"/>
    </source>
</evidence>
<evidence type="ECO:0000256" key="1">
    <source>
        <dbReference type="ARBA" id="ARBA00009179"/>
    </source>
</evidence>
<dbReference type="PANTHER" id="PTHR32060">
    <property type="entry name" value="TAIL-SPECIFIC PROTEASE"/>
    <property type="match status" value="1"/>
</dbReference>
<name>A0A1F4XKX1_9BACT</name>
<dbReference type="CDD" id="cd06782">
    <property type="entry name" value="cpPDZ_CPP-like"/>
    <property type="match status" value="1"/>
</dbReference>
<dbReference type="InterPro" id="IPR004447">
    <property type="entry name" value="Peptidase_S41A"/>
</dbReference>
<dbReference type="Pfam" id="PF03572">
    <property type="entry name" value="Peptidase_S41"/>
    <property type="match status" value="1"/>
</dbReference>
<dbReference type="Gene3D" id="2.30.42.10">
    <property type="match status" value="1"/>
</dbReference>
<evidence type="ECO:0000256" key="4">
    <source>
        <dbReference type="ARBA" id="ARBA00022825"/>
    </source>
</evidence>
<dbReference type="InterPro" id="IPR005151">
    <property type="entry name" value="Tail-specific_protease"/>
</dbReference>
<evidence type="ECO:0000313" key="8">
    <source>
        <dbReference type="Proteomes" id="UP000177614"/>
    </source>
</evidence>
<sequence>MVIAHSHKRNLLIAAIAIISVVSGFTLGSTLAEQNTQLTVEGAPPTATATSNSSLNYSLLNQAWDKIKNNFYFKDKINNQDGVYGATYGLINSLNDPYTVFFTPEESNRFQDSLDGTLEGIGAELAIFDGSLTVSAVLKDSPAFQAGLHAKDIIYKINEDTTSELTLGEAVSKIRGPRGTTVTLTIVRDGEEEPLILTITRDVINIKEIDYEMLESGIAYIRVSQFTDDTKRDMTRIADEITAKNPKGIILDLRWNPGGFMEGAIDVASVFIKRGIVVKKDLRTDQDNLSVHGDAAFPDIPMVTLINGGSASASEIVAGALRDNDRSILIGEKTFGKGSIQEMHPLTQGASIKITVGKWFPPSGEDIDHIGIKPDIEVVLDQEAFKQDKDNQKDRAITELK</sequence>
<dbReference type="NCBIfam" id="TIGR00225">
    <property type="entry name" value="prc"/>
    <property type="match status" value="1"/>
</dbReference>
<evidence type="ECO:0000256" key="5">
    <source>
        <dbReference type="RuleBase" id="RU004404"/>
    </source>
</evidence>
<dbReference type="InterPro" id="IPR029045">
    <property type="entry name" value="ClpP/crotonase-like_dom_sf"/>
</dbReference>
<evidence type="ECO:0000313" key="7">
    <source>
        <dbReference type="EMBL" id="OGC82296.1"/>
    </source>
</evidence>
<reference evidence="7 8" key="1">
    <citation type="journal article" date="2016" name="Nat. Commun.">
        <title>Thousands of microbial genomes shed light on interconnected biogeochemical processes in an aquifer system.</title>
        <authorList>
            <person name="Anantharaman K."/>
            <person name="Brown C.T."/>
            <person name="Hug L.A."/>
            <person name="Sharon I."/>
            <person name="Castelle C.J."/>
            <person name="Probst A.J."/>
            <person name="Thomas B.C."/>
            <person name="Singh A."/>
            <person name="Wilkins M.J."/>
            <person name="Karaoz U."/>
            <person name="Brodie E.L."/>
            <person name="Williams K.H."/>
            <person name="Hubbard S.S."/>
            <person name="Banfield J.F."/>
        </authorList>
    </citation>
    <scope>NUCLEOTIDE SEQUENCE [LARGE SCALE GENOMIC DNA]</scope>
</reference>
<proteinExistence type="inferred from homology"/>
<dbReference type="GO" id="GO:0030288">
    <property type="term" value="C:outer membrane-bounded periplasmic space"/>
    <property type="evidence" value="ECO:0007669"/>
    <property type="project" value="TreeGrafter"/>
</dbReference>
<dbReference type="CDD" id="cd07560">
    <property type="entry name" value="Peptidase_S41_CPP"/>
    <property type="match status" value="1"/>
</dbReference>
<dbReference type="SMART" id="SM00228">
    <property type="entry name" value="PDZ"/>
    <property type="match status" value="1"/>
</dbReference>
<organism evidence="7 8">
    <name type="scientific">Candidatus Abawacabacteria bacterium RBG_16_42_10</name>
    <dbReference type="NCBI Taxonomy" id="1817814"/>
    <lineage>
        <taxon>Bacteria</taxon>
        <taxon>Candidatus Abawacaibacteriota</taxon>
    </lineage>
</organism>
<dbReference type="SUPFAM" id="SSF52096">
    <property type="entry name" value="ClpP/crotonase"/>
    <property type="match status" value="1"/>
</dbReference>
<comment type="caution">
    <text evidence="7">The sequence shown here is derived from an EMBL/GenBank/DDBJ whole genome shotgun (WGS) entry which is preliminary data.</text>
</comment>
<dbReference type="Gene3D" id="3.90.226.10">
    <property type="entry name" value="2-enoyl-CoA Hydratase, Chain A, domain 1"/>
    <property type="match status" value="1"/>
</dbReference>
<dbReference type="PROSITE" id="PS50106">
    <property type="entry name" value="PDZ"/>
    <property type="match status" value="1"/>
</dbReference>
<gene>
    <name evidence="7" type="ORF">A2V81_02050</name>
</gene>
<dbReference type="Pfam" id="PF00595">
    <property type="entry name" value="PDZ"/>
    <property type="match status" value="1"/>
</dbReference>
<dbReference type="SUPFAM" id="SSF50156">
    <property type="entry name" value="PDZ domain-like"/>
    <property type="match status" value="1"/>
</dbReference>
<dbReference type="GO" id="GO:0006508">
    <property type="term" value="P:proteolysis"/>
    <property type="evidence" value="ECO:0007669"/>
    <property type="project" value="UniProtKB-KW"/>
</dbReference>
<dbReference type="InterPro" id="IPR036034">
    <property type="entry name" value="PDZ_sf"/>
</dbReference>
<dbReference type="Pfam" id="PF22694">
    <property type="entry name" value="CtpB_N-like"/>
    <property type="match status" value="1"/>
</dbReference>
<dbReference type="Gene3D" id="3.30.750.44">
    <property type="match status" value="1"/>
</dbReference>
<protein>
    <recommendedName>
        <fullName evidence="6">PDZ domain-containing protein</fullName>
    </recommendedName>
</protein>
<comment type="similarity">
    <text evidence="1 5">Belongs to the peptidase S41A family.</text>
</comment>
<dbReference type="InterPro" id="IPR055210">
    <property type="entry name" value="CtpA/B_N"/>
</dbReference>
<dbReference type="PANTHER" id="PTHR32060:SF30">
    <property type="entry name" value="CARBOXY-TERMINAL PROCESSING PROTEASE CTPA"/>
    <property type="match status" value="1"/>
</dbReference>
<dbReference type="Proteomes" id="UP000177614">
    <property type="component" value="Unassembled WGS sequence"/>
</dbReference>
<dbReference type="EMBL" id="MEWR01000008">
    <property type="protein sequence ID" value="OGC82296.1"/>
    <property type="molecule type" value="Genomic_DNA"/>
</dbReference>